<dbReference type="EMBL" id="LAZR01029177">
    <property type="protein sequence ID" value="KKL60356.1"/>
    <property type="molecule type" value="Genomic_DNA"/>
</dbReference>
<comment type="caution">
    <text evidence="1">The sequence shown here is derived from an EMBL/GenBank/DDBJ whole genome shotgun (WGS) entry which is preliminary data.</text>
</comment>
<dbReference type="AlphaFoldDB" id="A0A0F9E2K9"/>
<evidence type="ECO:0000313" key="1">
    <source>
        <dbReference type="EMBL" id="KKL60356.1"/>
    </source>
</evidence>
<gene>
    <name evidence="1" type="ORF">LCGC14_2206180</name>
</gene>
<accession>A0A0F9E2K9</accession>
<reference evidence="1" key="1">
    <citation type="journal article" date="2015" name="Nature">
        <title>Complex archaea that bridge the gap between prokaryotes and eukaryotes.</title>
        <authorList>
            <person name="Spang A."/>
            <person name="Saw J.H."/>
            <person name="Jorgensen S.L."/>
            <person name="Zaremba-Niedzwiedzka K."/>
            <person name="Martijn J."/>
            <person name="Lind A.E."/>
            <person name="van Eijk R."/>
            <person name="Schleper C."/>
            <person name="Guy L."/>
            <person name="Ettema T.J."/>
        </authorList>
    </citation>
    <scope>NUCLEOTIDE SEQUENCE</scope>
</reference>
<name>A0A0F9E2K9_9ZZZZ</name>
<proteinExistence type="predicted"/>
<organism evidence="1">
    <name type="scientific">marine sediment metagenome</name>
    <dbReference type="NCBI Taxonomy" id="412755"/>
    <lineage>
        <taxon>unclassified sequences</taxon>
        <taxon>metagenomes</taxon>
        <taxon>ecological metagenomes</taxon>
    </lineage>
</organism>
<sequence>MAGEPEIEIWNTCDLCGDEARITQAPEGYWLSKDLAGNNVILPDTDRPPLPPFWIARCGKYYCPDHTLVFHRIEAEPEKIEEFYVTRGLEGLGKK</sequence>
<protein>
    <submittedName>
        <fullName evidence="1">Uncharacterized protein</fullName>
    </submittedName>
</protein>